<dbReference type="SUPFAM" id="SSF51556">
    <property type="entry name" value="Metallo-dependent hydrolases"/>
    <property type="match status" value="1"/>
</dbReference>
<dbReference type="InterPro" id="IPR050287">
    <property type="entry name" value="MTA/SAH_deaminase"/>
</dbReference>
<dbReference type="InterPro" id="IPR023512">
    <property type="entry name" value="Deaminase_MtaD/DadD"/>
</dbReference>
<dbReference type="Pfam" id="PF01979">
    <property type="entry name" value="Amidohydro_1"/>
    <property type="match status" value="1"/>
</dbReference>
<dbReference type="Proteomes" id="UP000037175">
    <property type="component" value="Unassembled WGS sequence"/>
</dbReference>
<dbReference type="EMBL" id="LGTE01000010">
    <property type="protein sequence ID" value="KNZ69621.1"/>
    <property type="molecule type" value="Genomic_DNA"/>
</dbReference>
<dbReference type="Gene3D" id="3.20.20.140">
    <property type="entry name" value="Metal-dependent hydrolases"/>
    <property type="match status" value="1"/>
</dbReference>
<evidence type="ECO:0000259" key="5">
    <source>
        <dbReference type="Pfam" id="PF01979"/>
    </source>
</evidence>
<dbReference type="PATRIC" id="fig|281456.6.peg.1752"/>
<dbReference type="InterPro" id="IPR011059">
    <property type="entry name" value="Metal-dep_hydrolase_composite"/>
</dbReference>
<dbReference type="PANTHER" id="PTHR43794:SF11">
    <property type="entry name" value="AMIDOHYDROLASE-RELATED DOMAIN-CONTAINING PROTEIN"/>
    <property type="match status" value="1"/>
</dbReference>
<dbReference type="AlphaFoldDB" id="A0A0L6W2C9"/>
<keyword evidence="1 4" id="KW-0479">Metal-binding</keyword>
<feature type="binding site" evidence="4">
    <location>
        <position position="300"/>
    </location>
    <ligand>
        <name>Zn(2+)</name>
        <dbReference type="ChEBI" id="CHEBI:29105"/>
    </ligand>
</feature>
<feature type="binding site" evidence="4">
    <location>
        <position position="95"/>
    </location>
    <ligand>
        <name>substrate</name>
    </ligand>
</feature>
<proteinExistence type="inferred from homology"/>
<evidence type="ECO:0000313" key="6">
    <source>
        <dbReference type="EMBL" id="KNZ69621.1"/>
    </source>
</evidence>
<keyword evidence="2 4" id="KW-0378">Hydrolase</keyword>
<gene>
    <name evidence="4" type="primary">mtaD</name>
    <name evidence="6" type="ORF">Tfer_1642</name>
</gene>
<comment type="function">
    <text evidence="4">Catalyzes the deamination of 5-methylthioadenosine and S-adenosyl-L-homocysteine into 5-methylthioinosine and S-inosyl-L-homocysteine, respectively. Is also able to deaminate adenosine.</text>
</comment>
<sequence>MKKIIKNVDVLPMTEEGLVLRDAVVVIEGHTIKYVGAAEGLEAGWAAAEEIDGAGMLLLPGFINAHTHAAMTLLRSYADDLPLMQWLQERIWPLEEKLTAEDVYWGTKLCILEMIKSGTTTFADMYFFMEDVARAVEETGIRACLSRGMIGVAPTGLQALVESEALIEKWQEGADGRITVMLGPHAPYTCPPDYLEKVMALAEKYKVGIHIHLSETLQENNDIRKMYGKSPVAHLNDLGLFEYPVLAAHCVHVSPEDIKILQAKKVGVAHNPESNMKLASGIAPVPEMLAAGVAVGLGTDGAASNNNLDMLEEMRSAALLHKVNKMDPTTIPSYKALEMATTGSAQVVGLGDQVGKIAPGYKADMILINTEKAHLYPKHDYFAHIVYAAQSSDVDTVIINGSIVMRGREMTCCDEKEVLRQAQRCAERLIG</sequence>
<keyword evidence="3 4" id="KW-0862">Zinc</keyword>
<feature type="domain" description="Amidohydrolase-related" evidence="5">
    <location>
        <begin position="58"/>
        <end position="404"/>
    </location>
</feature>
<feature type="binding site" evidence="4">
    <location>
        <position position="212"/>
    </location>
    <ligand>
        <name>Zn(2+)</name>
        <dbReference type="ChEBI" id="CHEBI:29105"/>
    </ligand>
</feature>
<dbReference type="GO" id="GO:0050270">
    <property type="term" value="F:S-adenosylhomocysteine deaminase activity"/>
    <property type="evidence" value="ECO:0007669"/>
    <property type="project" value="UniProtKB-UniRule"/>
</dbReference>
<dbReference type="SUPFAM" id="SSF51338">
    <property type="entry name" value="Composite domain of metallo-dependent hydrolases"/>
    <property type="match status" value="1"/>
</dbReference>
<dbReference type="HAMAP" id="MF_01281">
    <property type="entry name" value="MTA_SAH_deamin"/>
    <property type="match status" value="1"/>
</dbReference>
<feature type="binding site" evidence="4">
    <location>
        <position position="300"/>
    </location>
    <ligand>
        <name>substrate</name>
    </ligand>
</feature>
<keyword evidence="7" id="KW-1185">Reference proteome</keyword>
<dbReference type="RefSeq" id="WP_052217873.1">
    <property type="nucleotide sequence ID" value="NZ_LGTE01000010.1"/>
</dbReference>
<reference evidence="7" key="1">
    <citation type="submission" date="2015-07" db="EMBL/GenBank/DDBJ databases">
        <title>Complete Genome of Thermincola ferriacetica strain Z-0001T.</title>
        <authorList>
            <person name="Lusk B."/>
            <person name="Badalamenti J.P."/>
            <person name="Parameswaran P."/>
            <person name="Bond D.R."/>
            <person name="Torres C.I."/>
        </authorList>
    </citation>
    <scope>NUCLEOTIDE SEQUENCE [LARGE SCALE GENOMIC DNA]</scope>
    <source>
        <strain evidence="7">Z-0001</strain>
    </source>
</reference>
<feature type="binding site" evidence="4">
    <location>
        <position position="68"/>
    </location>
    <ligand>
        <name>Zn(2+)</name>
        <dbReference type="ChEBI" id="CHEBI:29105"/>
    </ligand>
</feature>
<comment type="cofactor">
    <cofactor evidence="4">
        <name>Zn(2+)</name>
        <dbReference type="ChEBI" id="CHEBI:29105"/>
    </cofactor>
    <text evidence="4">Binds 1 zinc ion per subunit.</text>
</comment>
<comment type="similarity">
    <text evidence="4">Belongs to the metallo-dependent hydrolases superfamily. MTA/SAH deaminase family.</text>
</comment>
<evidence type="ECO:0000313" key="7">
    <source>
        <dbReference type="Proteomes" id="UP000037175"/>
    </source>
</evidence>
<dbReference type="FunFam" id="3.20.20.140:FF:000014">
    <property type="entry name" value="5-methylthioadenosine/S-adenosylhomocysteine deaminase"/>
    <property type="match status" value="1"/>
</dbReference>
<dbReference type="GO" id="GO:0046872">
    <property type="term" value="F:metal ion binding"/>
    <property type="evidence" value="ECO:0007669"/>
    <property type="project" value="UniProtKB-KW"/>
</dbReference>
<feature type="binding site" evidence="4">
    <location>
        <position position="185"/>
    </location>
    <ligand>
        <name>substrate</name>
    </ligand>
</feature>
<dbReference type="InterPro" id="IPR032466">
    <property type="entry name" value="Metal_Hydrolase"/>
</dbReference>
<protein>
    <recommendedName>
        <fullName evidence="4">5-methylthioadenosine/S-adenosylhomocysteine deaminase</fullName>
        <shortName evidence="4">MTA/SAH deaminase</shortName>
        <ecNumber evidence="4">3.5.4.28</ecNumber>
        <ecNumber evidence="4">3.5.4.31</ecNumber>
    </recommendedName>
</protein>
<organism evidence="6 7">
    <name type="scientific">Thermincola ferriacetica</name>
    <dbReference type="NCBI Taxonomy" id="281456"/>
    <lineage>
        <taxon>Bacteria</taxon>
        <taxon>Bacillati</taxon>
        <taxon>Bacillota</taxon>
        <taxon>Clostridia</taxon>
        <taxon>Eubacteriales</taxon>
        <taxon>Thermincolaceae</taxon>
        <taxon>Thermincola</taxon>
    </lineage>
</organism>
<dbReference type="GO" id="GO:0090614">
    <property type="term" value="F:5'-methylthioadenosine deaminase activity"/>
    <property type="evidence" value="ECO:0007669"/>
    <property type="project" value="UniProtKB-UniRule"/>
</dbReference>
<comment type="catalytic activity">
    <reaction evidence="4">
        <text>S-adenosyl-L-homocysteine + H2O + H(+) = S-inosyl-L-homocysteine + NH4(+)</text>
        <dbReference type="Rhea" id="RHEA:20716"/>
        <dbReference type="ChEBI" id="CHEBI:15377"/>
        <dbReference type="ChEBI" id="CHEBI:15378"/>
        <dbReference type="ChEBI" id="CHEBI:28938"/>
        <dbReference type="ChEBI" id="CHEBI:57856"/>
        <dbReference type="ChEBI" id="CHEBI:57985"/>
        <dbReference type="EC" id="3.5.4.28"/>
    </reaction>
</comment>
<feature type="binding site" evidence="4">
    <location>
        <position position="66"/>
    </location>
    <ligand>
        <name>Zn(2+)</name>
        <dbReference type="ChEBI" id="CHEBI:29105"/>
    </ligand>
</feature>
<comment type="caution">
    <text evidence="4">Lacks conserved residue(s) required for the propagation of feature annotation.</text>
</comment>
<dbReference type="InterPro" id="IPR006680">
    <property type="entry name" value="Amidohydro-rel"/>
</dbReference>
<evidence type="ECO:0000256" key="1">
    <source>
        <dbReference type="ARBA" id="ARBA00022723"/>
    </source>
</evidence>
<dbReference type="EC" id="3.5.4.31" evidence="4"/>
<name>A0A0L6W2C9_9FIRM</name>
<comment type="catalytic activity">
    <reaction evidence="4">
        <text>S-methyl-5'-thioadenosine + H2O + H(+) = S-methyl-5'-thioinosine + NH4(+)</text>
        <dbReference type="Rhea" id="RHEA:25025"/>
        <dbReference type="ChEBI" id="CHEBI:15377"/>
        <dbReference type="ChEBI" id="CHEBI:15378"/>
        <dbReference type="ChEBI" id="CHEBI:17509"/>
        <dbReference type="ChEBI" id="CHEBI:28938"/>
        <dbReference type="ChEBI" id="CHEBI:48595"/>
        <dbReference type="EC" id="3.5.4.31"/>
    </reaction>
</comment>
<dbReference type="PANTHER" id="PTHR43794">
    <property type="entry name" value="AMINOHYDROLASE SSNA-RELATED"/>
    <property type="match status" value="1"/>
</dbReference>
<evidence type="ECO:0000256" key="2">
    <source>
        <dbReference type="ARBA" id="ARBA00022801"/>
    </source>
</evidence>
<evidence type="ECO:0000256" key="3">
    <source>
        <dbReference type="ARBA" id="ARBA00022833"/>
    </source>
</evidence>
<feature type="binding site" evidence="4">
    <location>
        <position position="147"/>
    </location>
    <ligand>
        <name>substrate</name>
    </ligand>
</feature>
<feature type="binding site" evidence="4">
    <location>
        <position position="215"/>
    </location>
    <ligand>
        <name>substrate</name>
    </ligand>
</feature>
<dbReference type="Gene3D" id="2.30.40.10">
    <property type="entry name" value="Urease, subunit C, domain 1"/>
    <property type="match status" value="1"/>
</dbReference>
<dbReference type="CDD" id="cd01298">
    <property type="entry name" value="ATZ_TRZ_like"/>
    <property type="match status" value="1"/>
</dbReference>
<dbReference type="EC" id="3.5.4.28" evidence="4"/>
<evidence type="ECO:0000256" key="4">
    <source>
        <dbReference type="HAMAP-Rule" id="MF_01281"/>
    </source>
</evidence>
<accession>A0A0L6W2C9</accession>
<comment type="caution">
    <text evidence="6">The sequence shown here is derived from an EMBL/GenBank/DDBJ whole genome shotgun (WGS) entry which is preliminary data.</text>
</comment>